<evidence type="ECO:0000313" key="1">
    <source>
        <dbReference type="EMBL" id="OYQ31421.1"/>
    </source>
</evidence>
<dbReference type="AlphaFoldDB" id="A0A255YQG1"/>
<dbReference type="EMBL" id="NOXU01000032">
    <property type="protein sequence ID" value="OYQ31421.1"/>
    <property type="molecule type" value="Genomic_DNA"/>
</dbReference>
<reference evidence="1 2" key="1">
    <citation type="submission" date="2017-07" db="EMBL/GenBank/DDBJ databases">
        <title>Niveispirillum cyanobacteriorum sp. nov., isolated from cyanobacterial aggregates in a eutrophic lake.</title>
        <authorList>
            <person name="Cai H."/>
        </authorList>
    </citation>
    <scope>NUCLEOTIDE SEQUENCE [LARGE SCALE GENOMIC DNA]</scope>
    <source>
        <strain evidence="2">TH1-14</strain>
    </source>
</reference>
<gene>
    <name evidence="1" type="ORF">CHU95_19920</name>
</gene>
<name>A0A255YQG1_9PROT</name>
<protein>
    <submittedName>
        <fullName evidence="1">Uncharacterized protein</fullName>
    </submittedName>
</protein>
<sequence>MNVYDASESRVTFDFHVSASPIERDGEVLVNIDFRSISNGRRFSRSAGPMVELVLKHNRAGDDEELLSDTTFTYGYQERVYYSPAYNKKPRWKFRHYESLRSMHYMITATGEMRYDDSVALHLAVYTALLNKLAAHPHAGDPIKLRVSSIVGALQRKHDRNMATLPFKATVPVAA</sequence>
<dbReference type="Proteomes" id="UP000216998">
    <property type="component" value="Unassembled WGS sequence"/>
</dbReference>
<keyword evidence="2" id="KW-1185">Reference proteome</keyword>
<comment type="caution">
    <text evidence="1">The sequence shown here is derived from an EMBL/GenBank/DDBJ whole genome shotgun (WGS) entry which is preliminary data.</text>
</comment>
<evidence type="ECO:0000313" key="2">
    <source>
        <dbReference type="Proteomes" id="UP000216998"/>
    </source>
</evidence>
<proteinExistence type="predicted"/>
<organism evidence="1 2">
    <name type="scientific">Niveispirillum lacus</name>
    <dbReference type="NCBI Taxonomy" id="1981099"/>
    <lineage>
        <taxon>Bacteria</taxon>
        <taxon>Pseudomonadati</taxon>
        <taxon>Pseudomonadota</taxon>
        <taxon>Alphaproteobacteria</taxon>
        <taxon>Rhodospirillales</taxon>
        <taxon>Azospirillaceae</taxon>
        <taxon>Niveispirillum</taxon>
    </lineage>
</organism>
<accession>A0A255YQG1</accession>